<name>A0ACC1M7H8_9FUNG</name>
<dbReference type="Proteomes" id="UP001139981">
    <property type="component" value="Unassembled WGS sequence"/>
</dbReference>
<dbReference type="EMBL" id="JANBVB010000054">
    <property type="protein sequence ID" value="KAJ2898629.1"/>
    <property type="molecule type" value="Genomic_DNA"/>
</dbReference>
<proteinExistence type="predicted"/>
<evidence type="ECO:0000313" key="1">
    <source>
        <dbReference type="EMBL" id="KAJ2898629.1"/>
    </source>
</evidence>
<reference evidence="1" key="1">
    <citation type="submission" date="2022-07" db="EMBL/GenBank/DDBJ databases">
        <title>Phylogenomic reconstructions and comparative analyses of Kickxellomycotina fungi.</title>
        <authorList>
            <person name="Reynolds N.K."/>
            <person name="Stajich J.E."/>
            <person name="Barry K."/>
            <person name="Grigoriev I.V."/>
            <person name="Crous P."/>
            <person name="Smith M.E."/>
        </authorList>
    </citation>
    <scope>NUCLEOTIDE SEQUENCE</scope>
    <source>
        <strain evidence="1">CBS 190363</strain>
    </source>
</reference>
<accession>A0ACC1M7H8</accession>
<comment type="caution">
    <text evidence="1">The sequence shown here is derived from an EMBL/GenBank/DDBJ whole genome shotgun (WGS) entry which is preliminary data.</text>
</comment>
<organism evidence="1 2">
    <name type="scientific">Coemansia aciculifera</name>
    <dbReference type="NCBI Taxonomy" id="417176"/>
    <lineage>
        <taxon>Eukaryota</taxon>
        <taxon>Fungi</taxon>
        <taxon>Fungi incertae sedis</taxon>
        <taxon>Zoopagomycota</taxon>
        <taxon>Kickxellomycotina</taxon>
        <taxon>Kickxellomycetes</taxon>
        <taxon>Kickxellales</taxon>
        <taxon>Kickxellaceae</taxon>
        <taxon>Coemansia</taxon>
    </lineage>
</organism>
<gene>
    <name evidence="1" type="ORF">IWW38_001303</name>
</gene>
<sequence>MPLILYLGFDAPKLVIDPESIRWVNLTILAVYTPSYQTLCKLVARLHSLTTLEIESLELGDMQVDDFYMDDPLFRSMDPLLAWGERLVKIIIASFKEGSLHVVQICGIQALIVNAGALVELKLPDDVVPAIKTFIDNNKKRFAHMANISIL</sequence>
<evidence type="ECO:0000313" key="2">
    <source>
        <dbReference type="Proteomes" id="UP001139981"/>
    </source>
</evidence>
<protein>
    <submittedName>
        <fullName evidence="1">Uncharacterized protein</fullName>
    </submittedName>
</protein>
<keyword evidence="2" id="KW-1185">Reference proteome</keyword>